<feature type="domain" description="Lipoxygenase" evidence="4">
    <location>
        <begin position="1"/>
        <end position="360"/>
    </location>
</feature>
<dbReference type="SUPFAM" id="SSF48484">
    <property type="entry name" value="Lipoxigenase"/>
    <property type="match status" value="1"/>
</dbReference>
<reference evidence="5" key="1">
    <citation type="submission" date="2025-08" db="UniProtKB">
        <authorList>
            <consortium name="Ensembl"/>
        </authorList>
    </citation>
    <scope>IDENTIFICATION</scope>
</reference>
<keyword evidence="1" id="KW-0479">Metal-binding</keyword>
<dbReference type="Proteomes" id="UP000694388">
    <property type="component" value="Unplaced"/>
</dbReference>
<evidence type="ECO:0000256" key="2">
    <source>
        <dbReference type="ARBA" id="ARBA00022964"/>
    </source>
</evidence>
<name>A0A8C4QVB4_EPTBU</name>
<dbReference type="InterPro" id="IPR036226">
    <property type="entry name" value="LipOase_C_sf"/>
</dbReference>
<dbReference type="InterPro" id="IPR000907">
    <property type="entry name" value="LipOase"/>
</dbReference>
<evidence type="ECO:0000313" key="5">
    <source>
        <dbReference type="Ensembl" id="ENSEBUP00000021124.1"/>
    </source>
</evidence>
<dbReference type="GO" id="GO:0034440">
    <property type="term" value="P:lipid oxidation"/>
    <property type="evidence" value="ECO:0007669"/>
    <property type="project" value="InterPro"/>
</dbReference>
<protein>
    <recommendedName>
        <fullName evidence="4">Lipoxygenase domain-containing protein</fullName>
    </recommendedName>
</protein>
<dbReference type="InterPro" id="IPR013819">
    <property type="entry name" value="LipOase_C"/>
</dbReference>
<dbReference type="Gene3D" id="1.20.245.10">
    <property type="entry name" value="Lipoxygenase-1, Domain 5"/>
    <property type="match status" value="2"/>
</dbReference>
<sequence length="473" mass="54616">PHDTSLYIPGGGRGSRREMGWGERKSKWCGRRVLHFIRRRQRERRRGGEKKRERGSGRREGCKYIFQDGFCDINNVAGALMKRWKEDSFLGYQYRNGPNPFALQCCKAPLAKMPVNDTMVAPSLKRSLTLEQEMQEGNIYILDFKCLHGIEVDCKIPSENMKNAAPICMLYSTPEGELLPIAIQLNQEPSEDNPIFLPSDSETDWLLAKLWLQHSNCKTLWTTMYVYLRCTTEVFSLLKPYVKYALNEAIAIREVVMCDGGYMDQVSFSTFRVPLAHQLLFAFFLISLTFSKSKIFNFDFLSLPQNLESRGVGDLANFHFRDDGMKLWEVIRSFVSEIVDIYYKSDADVVQDAELITWSKVFHQLSSLFYISLFFIVFKLSNAGGCFVQFDWYAWIYNNPYVMRRPVPTAKNTTTMNDVMSTIPDVARTSFFLAYMSYISKIIEKVKLYIVFIILNLSYSDACEIVSNDINPP</sequence>
<dbReference type="PANTHER" id="PTHR11771">
    <property type="entry name" value="LIPOXYGENASE"/>
    <property type="match status" value="1"/>
</dbReference>
<dbReference type="Ensembl" id="ENSEBUT00000021700.1">
    <property type="protein sequence ID" value="ENSEBUP00000021124.1"/>
    <property type="gene ID" value="ENSEBUG00000013046.1"/>
</dbReference>
<evidence type="ECO:0000313" key="6">
    <source>
        <dbReference type="Proteomes" id="UP000694388"/>
    </source>
</evidence>
<dbReference type="AlphaFoldDB" id="A0A8C4QVB4"/>
<evidence type="ECO:0000259" key="4">
    <source>
        <dbReference type="PROSITE" id="PS51393"/>
    </source>
</evidence>
<dbReference type="GeneTree" id="ENSGT00940000166257"/>
<keyword evidence="2" id="KW-0223">Dioxygenase</keyword>
<dbReference type="PROSITE" id="PS51393">
    <property type="entry name" value="LIPOXYGENASE_3"/>
    <property type="match status" value="1"/>
</dbReference>
<organism evidence="5 6">
    <name type="scientific">Eptatretus burgeri</name>
    <name type="common">Inshore hagfish</name>
    <dbReference type="NCBI Taxonomy" id="7764"/>
    <lineage>
        <taxon>Eukaryota</taxon>
        <taxon>Metazoa</taxon>
        <taxon>Chordata</taxon>
        <taxon>Craniata</taxon>
        <taxon>Vertebrata</taxon>
        <taxon>Cyclostomata</taxon>
        <taxon>Myxini</taxon>
        <taxon>Myxiniformes</taxon>
        <taxon>Myxinidae</taxon>
        <taxon>Eptatretinae</taxon>
        <taxon>Eptatretus</taxon>
    </lineage>
</organism>
<evidence type="ECO:0000256" key="3">
    <source>
        <dbReference type="ARBA" id="ARBA00023002"/>
    </source>
</evidence>
<proteinExistence type="predicted"/>
<keyword evidence="3" id="KW-0560">Oxidoreductase</keyword>
<dbReference type="Gene3D" id="3.10.450.60">
    <property type="match status" value="1"/>
</dbReference>
<dbReference type="GO" id="GO:0046872">
    <property type="term" value="F:metal ion binding"/>
    <property type="evidence" value="ECO:0007669"/>
    <property type="project" value="UniProtKB-KW"/>
</dbReference>
<accession>A0A8C4QVB4</accession>
<dbReference type="Pfam" id="PF00305">
    <property type="entry name" value="Lipoxygenase"/>
    <property type="match status" value="1"/>
</dbReference>
<evidence type="ECO:0000256" key="1">
    <source>
        <dbReference type="ARBA" id="ARBA00022723"/>
    </source>
</evidence>
<keyword evidence="6" id="KW-1185">Reference proteome</keyword>
<reference evidence="5" key="2">
    <citation type="submission" date="2025-09" db="UniProtKB">
        <authorList>
            <consortium name="Ensembl"/>
        </authorList>
    </citation>
    <scope>IDENTIFICATION</scope>
</reference>
<dbReference type="GO" id="GO:0016702">
    <property type="term" value="F:oxidoreductase activity, acting on single donors with incorporation of molecular oxygen, incorporation of two atoms of oxygen"/>
    <property type="evidence" value="ECO:0007669"/>
    <property type="project" value="InterPro"/>
</dbReference>